<sequence length="363" mass="38740">MHKALLAAAYLALSGLPALAQEVVLGAVVPLSGASATLGDDQRRGIELAVDNINEKGGVLGGRKLRVIVEDSGGRAPSALDAAKKLVTVDNVPVVIGEYSSGITIPVGQYLVQEGRVHLNIGSSSGKIRSLGDGSFSLIGLDNVSTGFAAQDVVDNKWKKAAVIVPNNAYGQGVAEQFQKAFSALGGEVVTTVMYTEGQTTYRRELQQMERSEPDVYVYSAYGKEAATINRESFELSINTTPWYAIYLSMCTSDADPKFIQGQYGLDLNYIGPDGAVYEAAYKAKYNEPFKTSFNGYGYDAVMMAAAAIEKAGSAEPKAISAALKDIGKGYNGATGDITFDADRQRSKQPYLKLKIEDGVQQR</sequence>
<keyword evidence="7" id="KW-1185">Reference proteome</keyword>
<evidence type="ECO:0000313" key="6">
    <source>
        <dbReference type="EMBL" id="NGN44525.1"/>
    </source>
</evidence>
<organism evidence="6 7">
    <name type="scientific">Mesorhizobium zhangyense</name>
    <dbReference type="NCBI Taxonomy" id="1776730"/>
    <lineage>
        <taxon>Bacteria</taxon>
        <taxon>Pseudomonadati</taxon>
        <taxon>Pseudomonadota</taxon>
        <taxon>Alphaproteobacteria</taxon>
        <taxon>Hyphomicrobiales</taxon>
        <taxon>Phyllobacteriaceae</taxon>
        <taxon>Mesorhizobium</taxon>
    </lineage>
</organism>
<keyword evidence="3" id="KW-0029">Amino-acid transport</keyword>
<dbReference type="EMBL" id="JAAKZG010000016">
    <property type="protein sequence ID" value="NGN44525.1"/>
    <property type="molecule type" value="Genomic_DNA"/>
</dbReference>
<dbReference type="Gene3D" id="3.40.50.2300">
    <property type="match status" value="2"/>
</dbReference>
<evidence type="ECO:0000256" key="4">
    <source>
        <dbReference type="SAM" id="SignalP"/>
    </source>
</evidence>
<comment type="similarity">
    <text evidence="1">Belongs to the leucine-binding protein family.</text>
</comment>
<dbReference type="AlphaFoldDB" id="A0A7C9V9U1"/>
<name>A0A7C9V9U1_9HYPH</name>
<evidence type="ECO:0000313" key="7">
    <source>
        <dbReference type="Proteomes" id="UP000481252"/>
    </source>
</evidence>
<dbReference type="InterPro" id="IPR028081">
    <property type="entry name" value="Leu-bd"/>
</dbReference>
<dbReference type="Pfam" id="PF13458">
    <property type="entry name" value="Peripla_BP_6"/>
    <property type="match status" value="1"/>
</dbReference>
<dbReference type="CDD" id="cd06346">
    <property type="entry name" value="PBP1_ABC_ligand_binding-like"/>
    <property type="match status" value="1"/>
</dbReference>
<keyword evidence="2 4" id="KW-0732">Signal</keyword>
<keyword evidence="3" id="KW-0813">Transport</keyword>
<dbReference type="SUPFAM" id="SSF53822">
    <property type="entry name" value="Periplasmic binding protein-like I"/>
    <property type="match status" value="1"/>
</dbReference>
<dbReference type="PANTHER" id="PTHR30483">
    <property type="entry name" value="LEUCINE-SPECIFIC-BINDING PROTEIN"/>
    <property type="match status" value="1"/>
</dbReference>
<protein>
    <submittedName>
        <fullName evidence="6">ABC transporter substrate-binding protein</fullName>
    </submittedName>
</protein>
<evidence type="ECO:0000256" key="3">
    <source>
        <dbReference type="ARBA" id="ARBA00022970"/>
    </source>
</evidence>
<dbReference type="InterPro" id="IPR051010">
    <property type="entry name" value="BCAA_transport"/>
</dbReference>
<dbReference type="GO" id="GO:0006865">
    <property type="term" value="P:amino acid transport"/>
    <property type="evidence" value="ECO:0007669"/>
    <property type="project" value="UniProtKB-KW"/>
</dbReference>
<dbReference type="InterPro" id="IPR028082">
    <property type="entry name" value="Peripla_BP_I"/>
</dbReference>
<feature type="signal peptide" evidence="4">
    <location>
        <begin position="1"/>
        <end position="20"/>
    </location>
</feature>
<feature type="domain" description="Leucine-binding protein" evidence="5">
    <location>
        <begin position="23"/>
        <end position="357"/>
    </location>
</feature>
<feature type="chain" id="PRO_5028813889" evidence="4">
    <location>
        <begin position="21"/>
        <end position="363"/>
    </location>
</feature>
<evidence type="ECO:0000256" key="1">
    <source>
        <dbReference type="ARBA" id="ARBA00010062"/>
    </source>
</evidence>
<dbReference type="PANTHER" id="PTHR30483:SF6">
    <property type="entry name" value="PERIPLASMIC BINDING PROTEIN OF ABC TRANSPORTER FOR NATURAL AMINO ACIDS"/>
    <property type="match status" value="1"/>
</dbReference>
<evidence type="ECO:0000259" key="5">
    <source>
        <dbReference type="Pfam" id="PF13458"/>
    </source>
</evidence>
<proteinExistence type="inferred from homology"/>
<accession>A0A7C9V9U1</accession>
<comment type="caution">
    <text evidence="6">The sequence shown here is derived from an EMBL/GenBank/DDBJ whole genome shotgun (WGS) entry which is preliminary data.</text>
</comment>
<evidence type="ECO:0000256" key="2">
    <source>
        <dbReference type="ARBA" id="ARBA00022729"/>
    </source>
</evidence>
<gene>
    <name evidence="6" type="ORF">G6N74_26030</name>
</gene>
<dbReference type="Proteomes" id="UP000481252">
    <property type="component" value="Unassembled WGS sequence"/>
</dbReference>
<reference evidence="6 7" key="1">
    <citation type="submission" date="2020-02" db="EMBL/GenBank/DDBJ databases">
        <title>Genome sequence of the type strain CGMCC 1.15528 of Mesorhizobium zhangyense.</title>
        <authorList>
            <person name="Gao J."/>
            <person name="Sun J."/>
        </authorList>
    </citation>
    <scope>NUCLEOTIDE SEQUENCE [LARGE SCALE GENOMIC DNA]</scope>
    <source>
        <strain evidence="6 7">CGMCC 1.15528</strain>
    </source>
</reference>
<dbReference type="RefSeq" id="WP_165120903.1">
    <property type="nucleotide sequence ID" value="NZ_JAAKZG010000016.1"/>
</dbReference>